<proteinExistence type="predicted"/>
<dbReference type="EMBL" id="VFSV01000009">
    <property type="protein sequence ID" value="TRD21888.1"/>
    <property type="molecule type" value="Genomic_DNA"/>
</dbReference>
<organism evidence="1 2">
    <name type="scientific">Palleronia caenipelagi</name>
    <dbReference type="NCBI Taxonomy" id="2489174"/>
    <lineage>
        <taxon>Bacteria</taxon>
        <taxon>Pseudomonadati</taxon>
        <taxon>Pseudomonadota</taxon>
        <taxon>Alphaproteobacteria</taxon>
        <taxon>Rhodobacterales</taxon>
        <taxon>Roseobacteraceae</taxon>
        <taxon>Palleronia</taxon>
    </lineage>
</organism>
<keyword evidence="2" id="KW-1185">Reference proteome</keyword>
<evidence type="ECO:0000313" key="1">
    <source>
        <dbReference type="EMBL" id="TRD21888.1"/>
    </source>
</evidence>
<dbReference type="Proteomes" id="UP000318590">
    <property type="component" value="Unassembled WGS sequence"/>
</dbReference>
<sequence>MDLNEVEKRVANVRTTALEAKVHALTDLVVFLTAQRARKFDEPELIIAALSEAIRQSAEAYDPNDGDLLPGHSALIDWADDFEARVRDAL</sequence>
<reference evidence="1 2" key="1">
    <citation type="submission" date="2019-06" db="EMBL/GenBank/DDBJ databases">
        <title>Paenimaribius caenipelagi gen. nov., sp. nov., isolated from a tidal flat.</title>
        <authorList>
            <person name="Yoon J.-H."/>
        </authorList>
    </citation>
    <scope>NUCLEOTIDE SEQUENCE [LARGE SCALE GENOMIC DNA]</scope>
    <source>
        <strain evidence="1 2">JBTF-M29</strain>
    </source>
</reference>
<gene>
    <name evidence="1" type="ORF">FEV53_07515</name>
</gene>
<comment type="caution">
    <text evidence="1">The sequence shown here is derived from an EMBL/GenBank/DDBJ whole genome shotgun (WGS) entry which is preliminary data.</text>
</comment>
<protein>
    <submittedName>
        <fullName evidence="1">Uncharacterized protein</fullName>
    </submittedName>
</protein>
<name>A0A547Q678_9RHOB</name>
<dbReference type="AlphaFoldDB" id="A0A547Q678"/>
<accession>A0A547Q678</accession>
<dbReference type="RefSeq" id="WP_142834193.1">
    <property type="nucleotide sequence ID" value="NZ_VFSV01000009.1"/>
</dbReference>
<evidence type="ECO:0000313" key="2">
    <source>
        <dbReference type="Proteomes" id="UP000318590"/>
    </source>
</evidence>